<keyword evidence="3" id="KW-1185">Reference proteome</keyword>
<feature type="transmembrane region" description="Helical" evidence="1">
    <location>
        <begin position="12"/>
        <end position="36"/>
    </location>
</feature>
<keyword evidence="1" id="KW-1133">Transmembrane helix</keyword>
<sequence>MNLRHGSDMRKIPIVTLVFLPGTFVATHFSASFWNFQPDNKGSVVSPWVWLYWVITLALTLLVLSAWQGREFLMFTQQKLAQQRLRGMHTAAWWSCC</sequence>
<evidence type="ECO:0000256" key="1">
    <source>
        <dbReference type="SAM" id="Phobius"/>
    </source>
</evidence>
<dbReference type="EMBL" id="MCFA01000166">
    <property type="protein sequence ID" value="ORY01732.1"/>
    <property type="molecule type" value="Genomic_DNA"/>
</dbReference>
<dbReference type="AlphaFoldDB" id="A0A1Y1YUL7"/>
<keyword evidence="1" id="KW-0812">Transmembrane</keyword>
<dbReference type="OrthoDB" id="3796055at2759"/>
<name>A0A1Y1YUL7_9PLEO</name>
<dbReference type="Proteomes" id="UP000193144">
    <property type="component" value="Unassembled WGS sequence"/>
</dbReference>
<proteinExistence type="predicted"/>
<evidence type="ECO:0000313" key="3">
    <source>
        <dbReference type="Proteomes" id="UP000193144"/>
    </source>
</evidence>
<dbReference type="STRING" id="1231657.A0A1Y1YUL7"/>
<gene>
    <name evidence="2" type="ORF">BCR34DRAFT_90945</name>
</gene>
<dbReference type="Gene3D" id="1.20.58.340">
    <property type="entry name" value="Magnesium transport protein CorA, transmembrane region"/>
    <property type="match status" value="1"/>
</dbReference>
<reference evidence="2 3" key="1">
    <citation type="submission" date="2016-07" db="EMBL/GenBank/DDBJ databases">
        <title>Pervasive Adenine N6-methylation of Active Genes in Fungi.</title>
        <authorList>
            <consortium name="DOE Joint Genome Institute"/>
            <person name="Mondo S.J."/>
            <person name="Dannebaum R.O."/>
            <person name="Kuo R.C."/>
            <person name="Labutti K."/>
            <person name="Haridas S."/>
            <person name="Kuo A."/>
            <person name="Salamov A."/>
            <person name="Ahrendt S.R."/>
            <person name="Lipzen A."/>
            <person name="Sullivan W."/>
            <person name="Andreopoulos W.B."/>
            <person name="Clum A."/>
            <person name="Lindquist E."/>
            <person name="Daum C."/>
            <person name="Ramamoorthy G.K."/>
            <person name="Gryganskyi A."/>
            <person name="Culley D."/>
            <person name="Magnuson J.K."/>
            <person name="James T.Y."/>
            <person name="O'Malley M.A."/>
            <person name="Stajich J.E."/>
            <person name="Spatafora J.W."/>
            <person name="Visel A."/>
            <person name="Grigoriev I.V."/>
        </authorList>
    </citation>
    <scope>NUCLEOTIDE SEQUENCE [LARGE SCALE GENOMIC DNA]</scope>
    <source>
        <strain evidence="2 3">CBS 115471</strain>
    </source>
</reference>
<protein>
    <submittedName>
        <fullName evidence="2">Uncharacterized protein</fullName>
    </submittedName>
</protein>
<keyword evidence="1" id="KW-0472">Membrane</keyword>
<accession>A0A1Y1YUL7</accession>
<feature type="transmembrane region" description="Helical" evidence="1">
    <location>
        <begin position="48"/>
        <end position="67"/>
    </location>
</feature>
<evidence type="ECO:0000313" key="2">
    <source>
        <dbReference type="EMBL" id="ORY01732.1"/>
    </source>
</evidence>
<organism evidence="2 3">
    <name type="scientific">Clohesyomyces aquaticus</name>
    <dbReference type="NCBI Taxonomy" id="1231657"/>
    <lineage>
        <taxon>Eukaryota</taxon>
        <taxon>Fungi</taxon>
        <taxon>Dikarya</taxon>
        <taxon>Ascomycota</taxon>
        <taxon>Pezizomycotina</taxon>
        <taxon>Dothideomycetes</taxon>
        <taxon>Pleosporomycetidae</taxon>
        <taxon>Pleosporales</taxon>
        <taxon>Lindgomycetaceae</taxon>
        <taxon>Clohesyomyces</taxon>
    </lineage>
</organism>
<comment type="caution">
    <text evidence="2">The sequence shown here is derived from an EMBL/GenBank/DDBJ whole genome shotgun (WGS) entry which is preliminary data.</text>
</comment>